<sequence length="368" mass="41822">MEKSVESLTLKRKRDATPAEMLEELEELDRAELSDDSKDLVDELQAKAKAAFDDPELDQDSLKASWTVFDRLYKKVLKGKREVVRLKEEKNQLSEKLSEAEQDLGEAASQLNRFGFLFKIGDWCEAIHDAIKYYEERDAKTNHSSNNNVIKRAEDACKFHHLTVDKFPPNKAQGYATNSRQWSAARGKWCTSVVANVEPELKDVGKWKESGEDPSQAPFTPYLDRLDLLCQDAGLSRTSYLATARVYSERNEAAHNPCIKLVDHVDPATKIVDWHEVKKACESIKEGSKKELDEGRFTAENHSFFVDTVNHWLRMHVSSWPAGSAPVLTTFGEFERDKAERAASKRLNPAAHNPHHGPSYKKGKYDDL</sequence>
<evidence type="ECO:0000256" key="1">
    <source>
        <dbReference type="SAM" id="Coils"/>
    </source>
</evidence>
<dbReference type="GeneID" id="41971462"/>
<protein>
    <submittedName>
        <fullName evidence="3">Uncharacterized protein</fullName>
    </submittedName>
</protein>
<evidence type="ECO:0000256" key="2">
    <source>
        <dbReference type="SAM" id="MobiDB-lite"/>
    </source>
</evidence>
<reference evidence="3 4" key="1">
    <citation type="submission" date="2019-06" db="EMBL/GenBank/DDBJ databases">
        <title>Draft genome sequence of the filamentous fungus Phialemoniopsis curvata isolated from diesel fuel.</title>
        <authorList>
            <person name="Varaljay V.A."/>
            <person name="Lyon W.J."/>
            <person name="Crouch A.L."/>
            <person name="Drake C.E."/>
            <person name="Hollomon J.M."/>
            <person name="Nadeau L.J."/>
            <person name="Nunn H.S."/>
            <person name="Stevenson B.S."/>
            <person name="Bojanowski C.L."/>
            <person name="Crookes-Goodson W.J."/>
        </authorList>
    </citation>
    <scope>NUCLEOTIDE SEQUENCE [LARGE SCALE GENOMIC DNA]</scope>
    <source>
        <strain evidence="3 4">D216</strain>
    </source>
</reference>
<organism evidence="3 4">
    <name type="scientific">Thyridium curvatum</name>
    <dbReference type="NCBI Taxonomy" id="1093900"/>
    <lineage>
        <taxon>Eukaryota</taxon>
        <taxon>Fungi</taxon>
        <taxon>Dikarya</taxon>
        <taxon>Ascomycota</taxon>
        <taxon>Pezizomycotina</taxon>
        <taxon>Sordariomycetes</taxon>
        <taxon>Sordariomycetidae</taxon>
        <taxon>Thyridiales</taxon>
        <taxon>Thyridiaceae</taxon>
        <taxon>Thyridium</taxon>
    </lineage>
</organism>
<dbReference type="OrthoDB" id="5038365at2759"/>
<gene>
    <name evidence="3" type="ORF">E0L32_004015</name>
</gene>
<proteinExistence type="predicted"/>
<evidence type="ECO:0000313" key="3">
    <source>
        <dbReference type="EMBL" id="TPX16366.1"/>
    </source>
</evidence>
<dbReference type="EMBL" id="SKBQ01000018">
    <property type="protein sequence ID" value="TPX16366.1"/>
    <property type="molecule type" value="Genomic_DNA"/>
</dbReference>
<keyword evidence="1" id="KW-0175">Coiled coil</keyword>
<accession>A0A507BAW6</accession>
<name>A0A507BAW6_9PEZI</name>
<feature type="coiled-coil region" evidence="1">
    <location>
        <begin position="76"/>
        <end position="110"/>
    </location>
</feature>
<dbReference type="AlphaFoldDB" id="A0A507BAW6"/>
<evidence type="ECO:0000313" key="4">
    <source>
        <dbReference type="Proteomes" id="UP000319257"/>
    </source>
</evidence>
<dbReference type="RefSeq" id="XP_030998077.1">
    <property type="nucleotide sequence ID" value="XM_031138379.1"/>
</dbReference>
<feature type="region of interest" description="Disordered" evidence="2">
    <location>
        <begin position="339"/>
        <end position="368"/>
    </location>
</feature>
<dbReference type="Proteomes" id="UP000319257">
    <property type="component" value="Unassembled WGS sequence"/>
</dbReference>
<dbReference type="InParanoid" id="A0A507BAW6"/>
<comment type="caution">
    <text evidence="3">The sequence shown here is derived from an EMBL/GenBank/DDBJ whole genome shotgun (WGS) entry which is preliminary data.</text>
</comment>
<feature type="compositionally biased region" description="Basic residues" evidence="2">
    <location>
        <begin position="353"/>
        <end position="362"/>
    </location>
</feature>
<keyword evidence="4" id="KW-1185">Reference proteome</keyword>